<keyword evidence="1" id="KW-0328">Glycosyltransferase</keyword>
<dbReference type="SUPFAM" id="SSF53756">
    <property type="entry name" value="UDP-Glycosyltransferase/glycogen phosphorylase"/>
    <property type="match status" value="1"/>
</dbReference>
<organism evidence="4 5">
    <name type="scientific">Williamsia deligens</name>
    <dbReference type="NCBI Taxonomy" id="321325"/>
    <lineage>
        <taxon>Bacteria</taxon>
        <taxon>Bacillati</taxon>
        <taxon>Actinomycetota</taxon>
        <taxon>Actinomycetes</taxon>
        <taxon>Mycobacteriales</taxon>
        <taxon>Nocardiaceae</taxon>
        <taxon>Williamsia</taxon>
    </lineage>
</organism>
<dbReference type="Pfam" id="PF13692">
    <property type="entry name" value="Glyco_trans_1_4"/>
    <property type="match status" value="1"/>
</dbReference>
<dbReference type="EMBL" id="JBHTIL010000001">
    <property type="protein sequence ID" value="MFD0924704.1"/>
    <property type="molecule type" value="Genomic_DNA"/>
</dbReference>
<gene>
    <name evidence="4" type="ORF">ACFQ04_03045</name>
</gene>
<dbReference type="InterPro" id="IPR050194">
    <property type="entry name" value="Glycosyltransferase_grp1"/>
</dbReference>
<evidence type="ECO:0000313" key="4">
    <source>
        <dbReference type="EMBL" id="MFD0924704.1"/>
    </source>
</evidence>
<dbReference type="Gene3D" id="3.40.50.2000">
    <property type="entry name" value="Glycogen Phosphorylase B"/>
    <property type="match status" value="2"/>
</dbReference>
<dbReference type="PANTHER" id="PTHR45947:SF3">
    <property type="entry name" value="SULFOQUINOVOSYL TRANSFERASE SQD2"/>
    <property type="match status" value="1"/>
</dbReference>
<dbReference type="Proteomes" id="UP001597068">
    <property type="component" value="Unassembled WGS sequence"/>
</dbReference>
<evidence type="ECO:0000313" key="5">
    <source>
        <dbReference type="Proteomes" id="UP001597068"/>
    </source>
</evidence>
<name>A0ABW3G7N0_9NOCA</name>
<protein>
    <submittedName>
        <fullName evidence="4">Glycosyltransferase</fullName>
    </submittedName>
</protein>
<reference evidence="5" key="1">
    <citation type="journal article" date="2019" name="Int. J. Syst. Evol. Microbiol.">
        <title>The Global Catalogue of Microorganisms (GCM) 10K type strain sequencing project: providing services to taxonomists for standard genome sequencing and annotation.</title>
        <authorList>
            <consortium name="The Broad Institute Genomics Platform"/>
            <consortium name="The Broad Institute Genome Sequencing Center for Infectious Disease"/>
            <person name="Wu L."/>
            <person name="Ma J."/>
        </authorList>
    </citation>
    <scope>NUCLEOTIDE SEQUENCE [LARGE SCALE GENOMIC DNA]</scope>
    <source>
        <strain evidence="5">CCUG 50873</strain>
    </source>
</reference>
<evidence type="ECO:0000259" key="3">
    <source>
        <dbReference type="Pfam" id="PF13579"/>
    </source>
</evidence>
<keyword evidence="5" id="KW-1185">Reference proteome</keyword>
<dbReference type="CDD" id="cd03794">
    <property type="entry name" value="GT4_WbuB-like"/>
    <property type="match status" value="1"/>
</dbReference>
<feature type="domain" description="Glycosyltransferase subfamily 4-like N-terminal" evidence="3">
    <location>
        <begin position="15"/>
        <end position="199"/>
    </location>
</feature>
<dbReference type="InterPro" id="IPR028098">
    <property type="entry name" value="Glyco_trans_4-like_N"/>
</dbReference>
<keyword evidence="2" id="KW-0808">Transferase</keyword>
<evidence type="ECO:0000256" key="2">
    <source>
        <dbReference type="ARBA" id="ARBA00022679"/>
    </source>
</evidence>
<proteinExistence type="predicted"/>
<accession>A0ABW3G7N0</accession>
<dbReference type="RefSeq" id="WP_253647284.1">
    <property type="nucleotide sequence ID" value="NZ_BAAAMO010000002.1"/>
</dbReference>
<dbReference type="Pfam" id="PF13579">
    <property type="entry name" value="Glyco_trans_4_4"/>
    <property type="match status" value="1"/>
</dbReference>
<comment type="caution">
    <text evidence="4">The sequence shown here is derived from an EMBL/GenBank/DDBJ whole genome shotgun (WGS) entry which is preliminary data.</text>
</comment>
<sequence>MRITVIGANYSPEPTGIAPYTAAAVEYLHARGHLVRVITGYPHYPQWRVDERYGGQAIDERINGVEVHRVRHSVPSTMSAARRARFELSFGRAVVTSAAFRAARTSDVVVVVSPALLANAVIVPALRLGARRPAIGVWVQDLYTQGVQETGIAGQRIVARVESTVIRQADGVAVLHPRFASALEAIGVDGSRISLLPNWTHIPVDRRRGDRGAARRALGWRDGEVVVLHAGNMGVKQHLDNVVEAGRLAQTTGVDVRFVLMGDGNQRARLEQGASGVGTVQFVDPLPEREYVAALGAADILLVNEAADISDMAVPSKLTSYFISGTPVVAATREYSLTHDELVRSGAGLRVDPGDPAALLEAVTELAADPIRAAEMTRRGSAYARSTLAADTALARVEDWATSLVGRDQRR</sequence>
<dbReference type="PANTHER" id="PTHR45947">
    <property type="entry name" value="SULFOQUINOVOSYL TRANSFERASE SQD2"/>
    <property type="match status" value="1"/>
</dbReference>
<evidence type="ECO:0000256" key="1">
    <source>
        <dbReference type="ARBA" id="ARBA00022676"/>
    </source>
</evidence>